<evidence type="ECO:0000313" key="1">
    <source>
        <dbReference type="EMBL" id="KAI4365329.1"/>
    </source>
</evidence>
<organism evidence="1 2">
    <name type="scientific">Melastoma candidum</name>
    <dbReference type="NCBI Taxonomy" id="119954"/>
    <lineage>
        <taxon>Eukaryota</taxon>
        <taxon>Viridiplantae</taxon>
        <taxon>Streptophyta</taxon>
        <taxon>Embryophyta</taxon>
        <taxon>Tracheophyta</taxon>
        <taxon>Spermatophyta</taxon>
        <taxon>Magnoliopsida</taxon>
        <taxon>eudicotyledons</taxon>
        <taxon>Gunneridae</taxon>
        <taxon>Pentapetalae</taxon>
        <taxon>rosids</taxon>
        <taxon>malvids</taxon>
        <taxon>Myrtales</taxon>
        <taxon>Melastomataceae</taxon>
        <taxon>Melastomatoideae</taxon>
        <taxon>Melastomateae</taxon>
        <taxon>Melastoma</taxon>
    </lineage>
</organism>
<name>A0ACB9QJK6_9MYRT</name>
<comment type="caution">
    <text evidence="1">The sequence shown here is derived from an EMBL/GenBank/DDBJ whole genome shotgun (WGS) entry which is preliminary data.</text>
</comment>
<proteinExistence type="predicted"/>
<dbReference type="Proteomes" id="UP001057402">
    <property type="component" value="Chromosome 6"/>
</dbReference>
<dbReference type="EMBL" id="CM042885">
    <property type="protein sequence ID" value="KAI4365329.1"/>
    <property type="molecule type" value="Genomic_DNA"/>
</dbReference>
<evidence type="ECO:0000313" key="2">
    <source>
        <dbReference type="Proteomes" id="UP001057402"/>
    </source>
</evidence>
<protein>
    <submittedName>
        <fullName evidence="1">Uncharacterized protein</fullName>
    </submittedName>
</protein>
<gene>
    <name evidence="1" type="ORF">MLD38_021322</name>
</gene>
<reference evidence="2" key="1">
    <citation type="journal article" date="2023" name="Front. Plant Sci.">
        <title>Chromosomal-level genome assembly of Melastoma candidum provides insights into trichome evolution.</title>
        <authorList>
            <person name="Zhong Y."/>
            <person name="Wu W."/>
            <person name="Sun C."/>
            <person name="Zou P."/>
            <person name="Liu Y."/>
            <person name="Dai S."/>
            <person name="Zhou R."/>
        </authorList>
    </citation>
    <scope>NUCLEOTIDE SEQUENCE [LARGE SCALE GENOMIC DNA]</scope>
</reference>
<keyword evidence="2" id="KW-1185">Reference proteome</keyword>
<sequence>MENGARCRWFWGCRGQQVAAASPGDVGRRGLRCCGCLETLERRVCRCRFWKRRGKMGSPPLVLGASRTVGSELRTRDSSWSPTQASRNWGLPPSYRGIWSPRKVLSLSPEVLQMFLEKQKKFEADGSKGCPMASPELGFRRRHVLDRTGTKQ</sequence>
<accession>A0ACB9QJK6</accession>